<gene>
    <name evidence="3" type="ORF">O9G_004046</name>
</gene>
<dbReference type="GO" id="GO:0005737">
    <property type="term" value="C:cytoplasm"/>
    <property type="evidence" value="ECO:0007669"/>
    <property type="project" value="TreeGrafter"/>
</dbReference>
<dbReference type="AlphaFoldDB" id="A0A075B4G9"/>
<dbReference type="GO" id="GO:0016272">
    <property type="term" value="C:prefoldin complex"/>
    <property type="evidence" value="ECO:0007669"/>
    <property type="project" value="InterPro"/>
</dbReference>
<dbReference type="Proteomes" id="UP000030755">
    <property type="component" value="Unassembled WGS sequence"/>
</dbReference>
<dbReference type="CDD" id="cd23157">
    <property type="entry name" value="Prefoldin_5"/>
    <property type="match status" value="1"/>
</dbReference>
<comment type="similarity">
    <text evidence="1">Belongs to the prefoldin subunit alpha family.</text>
</comment>
<dbReference type="HOGENOM" id="CLU_761065_0_0_1"/>
<name>A0A075B4G9_ROZAC</name>
<dbReference type="PANTHER" id="PTHR12674">
    <property type="entry name" value="PREFOLDIN SUBUNIT 5"/>
    <property type="match status" value="1"/>
</dbReference>
<keyword evidence="4" id="KW-1185">Reference proteome</keyword>
<dbReference type="SUPFAM" id="SSF46579">
    <property type="entry name" value="Prefoldin"/>
    <property type="match status" value="1"/>
</dbReference>
<sequence>MTSEPTGTEAVNALLQMPLQQLQQIKAQIDQDLNVLTSSFSQLKIAQAKFYKSHECLDTFVPANAGKISLNATPDKEVFIPLTQSLYVPGKMSNINKVAVDIGTGYFAEKSVADAREYFKRKTEFIQNQLSKLQESVAEKKNQLQVVLDVINVKVSNEAKANTSAKLECEIEFILVFYDTHLLEWLGHNLTMDEAAAKRLERKKKILERSENRLSMLSANFAGKEDDAQWIAEREQVLKERISVQKVEDEDEQTLQNVRAREVDDKEDTVKSEPTEVHSVQSVKEESSMELIKRFVLLKTVLLVFLSIVSCFMYYDSVIISTLFVGIEIVTLVTTRRISIKEVLEDFACFVFPAMIISIAKSKI</sequence>
<organism evidence="3 4">
    <name type="scientific">Rozella allomycis (strain CSF55)</name>
    <dbReference type="NCBI Taxonomy" id="988480"/>
    <lineage>
        <taxon>Eukaryota</taxon>
        <taxon>Fungi</taxon>
        <taxon>Fungi incertae sedis</taxon>
        <taxon>Cryptomycota</taxon>
        <taxon>Cryptomycota incertae sedis</taxon>
        <taxon>Rozella</taxon>
    </lineage>
</organism>
<dbReference type="STRING" id="988480.A0A075B4G9"/>
<accession>A0A075B4G9</accession>
<evidence type="ECO:0000256" key="2">
    <source>
        <dbReference type="SAM" id="Coils"/>
    </source>
</evidence>
<dbReference type="EMBL" id="KE560649">
    <property type="protein sequence ID" value="EPZ36142.1"/>
    <property type="molecule type" value="Genomic_DNA"/>
</dbReference>
<dbReference type="GO" id="GO:0006457">
    <property type="term" value="P:protein folding"/>
    <property type="evidence" value="ECO:0007669"/>
    <property type="project" value="InterPro"/>
</dbReference>
<feature type="coiled-coil region" evidence="2">
    <location>
        <begin position="190"/>
        <end position="220"/>
    </location>
</feature>
<dbReference type="GO" id="GO:1990115">
    <property type="term" value="P:RNA polymerase III assembly"/>
    <property type="evidence" value="ECO:0007669"/>
    <property type="project" value="TreeGrafter"/>
</dbReference>
<dbReference type="GO" id="GO:0051082">
    <property type="term" value="F:unfolded protein binding"/>
    <property type="evidence" value="ECO:0007669"/>
    <property type="project" value="InterPro"/>
</dbReference>
<dbReference type="OrthoDB" id="10267474at2759"/>
<evidence type="ECO:0000313" key="3">
    <source>
        <dbReference type="EMBL" id="EPZ36142.1"/>
    </source>
</evidence>
<evidence type="ECO:0000313" key="4">
    <source>
        <dbReference type="Proteomes" id="UP000030755"/>
    </source>
</evidence>
<dbReference type="Gene3D" id="1.10.287.370">
    <property type="match status" value="1"/>
</dbReference>
<protein>
    <submittedName>
        <fullName evidence="3">Prefoldin subunit domain-containing protein</fullName>
    </submittedName>
</protein>
<evidence type="ECO:0000256" key="1">
    <source>
        <dbReference type="ARBA" id="ARBA00010048"/>
    </source>
</evidence>
<dbReference type="Pfam" id="PF02996">
    <property type="entry name" value="Prefoldin"/>
    <property type="match status" value="1"/>
</dbReference>
<dbReference type="InterPro" id="IPR004127">
    <property type="entry name" value="Prefoldin_subunit_alpha"/>
</dbReference>
<proteinExistence type="inferred from homology"/>
<dbReference type="GO" id="GO:1990113">
    <property type="term" value="P:RNA polymerase I assembly"/>
    <property type="evidence" value="ECO:0007669"/>
    <property type="project" value="TreeGrafter"/>
</dbReference>
<dbReference type="NCBIfam" id="TIGR00293">
    <property type="entry name" value="prefoldin subunit alpha"/>
    <property type="match status" value="1"/>
</dbReference>
<keyword evidence="2" id="KW-0175">Coiled coil</keyword>
<dbReference type="GO" id="GO:1990114">
    <property type="term" value="P:RNA polymerase II core complex assembly"/>
    <property type="evidence" value="ECO:0007669"/>
    <property type="project" value="TreeGrafter"/>
</dbReference>
<dbReference type="InterPro" id="IPR011599">
    <property type="entry name" value="PFD_alpha_archaea"/>
</dbReference>
<dbReference type="InterPro" id="IPR009053">
    <property type="entry name" value="Prefoldin"/>
</dbReference>
<dbReference type="PANTHER" id="PTHR12674:SF2">
    <property type="entry name" value="PREFOLDIN SUBUNIT 5"/>
    <property type="match status" value="1"/>
</dbReference>
<reference evidence="3 4" key="1">
    <citation type="journal article" date="2013" name="Curr. Biol.">
        <title>Shared signatures of parasitism and phylogenomics unite Cryptomycota and microsporidia.</title>
        <authorList>
            <person name="James T.Y."/>
            <person name="Pelin A."/>
            <person name="Bonen L."/>
            <person name="Ahrendt S."/>
            <person name="Sain D."/>
            <person name="Corradi N."/>
            <person name="Stajich J.E."/>
        </authorList>
    </citation>
    <scope>NUCLEOTIDE SEQUENCE [LARGE SCALE GENOMIC DNA]</scope>
    <source>
        <strain evidence="3 4">CSF55</strain>
    </source>
</reference>